<dbReference type="PANTHER" id="PTHR11430">
    <property type="entry name" value="LIPOCALIN"/>
    <property type="match status" value="1"/>
</dbReference>
<keyword evidence="3" id="KW-0964">Secreted</keyword>
<accession>A0A8I5NJ37</accession>
<organism evidence="7 8">
    <name type="scientific">Papio anubis</name>
    <name type="common">Olive baboon</name>
    <dbReference type="NCBI Taxonomy" id="9555"/>
    <lineage>
        <taxon>Eukaryota</taxon>
        <taxon>Metazoa</taxon>
        <taxon>Chordata</taxon>
        <taxon>Craniata</taxon>
        <taxon>Vertebrata</taxon>
        <taxon>Euteleostomi</taxon>
        <taxon>Mammalia</taxon>
        <taxon>Eutheria</taxon>
        <taxon>Euarchontoglires</taxon>
        <taxon>Primates</taxon>
        <taxon>Haplorrhini</taxon>
        <taxon>Catarrhini</taxon>
        <taxon>Cercopithecidae</taxon>
        <taxon>Cercopithecinae</taxon>
        <taxon>Papio</taxon>
    </lineage>
</organism>
<dbReference type="InterPro" id="IPR002450">
    <property type="entry name" value="von_Ebner_gland"/>
</dbReference>
<evidence type="ECO:0000256" key="2">
    <source>
        <dbReference type="ARBA" id="ARBA00006889"/>
    </source>
</evidence>
<evidence type="ECO:0000259" key="6">
    <source>
        <dbReference type="Pfam" id="PF00061"/>
    </source>
</evidence>
<evidence type="ECO:0000256" key="4">
    <source>
        <dbReference type="ARBA" id="ARBA00022729"/>
    </source>
</evidence>
<evidence type="ECO:0000313" key="8">
    <source>
        <dbReference type="Proteomes" id="UP000028761"/>
    </source>
</evidence>
<dbReference type="CDD" id="cd19414">
    <property type="entry name" value="lipocalin_1_3_4_13-like"/>
    <property type="match status" value="1"/>
</dbReference>
<dbReference type="PRINTS" id="PR01175">
    <property type="entry name" value="VNEBNERGLAND"/>
</dbReference>
<dbReference type="SUPFAM" id="SSF50814">
    <property type="entry name" value="Lipocalins"/>
    <property type="match status" value="1"/>
</dbReference>
<feature type="domain" description="Lipocalin/cytosolic fatty-acid binding" evidence="6">
    <location>
        <begin position="96"/>
        <end position="232"/>
    </location>
</feature>
<evidence type="ECO:0000256" key="3">
    <source>
        <dbReference type="ARBA" id="ARBA00022525"/>
    </source>
</evidence>
<name>A0A8I5NJ37_PAPAN</name>
<evidence type="ECO:0000256" key="5">
    <source>
        <dbReference type="SAM" id="MobiDB-lite"/>
    </source>
</evidence>
<feature type="region of interest" description="Disordered" evidence="5">
    <location>
        <begin position="32"/>
        <end position="58"/>
    </location>
</feature>
<keyword evidence="4" id="KW-0732">Signal</keyword>
<dbReference type="InterPro" id="IPR012674">
    <property type="entry name" value="Calycin"/>
</dbReference>
<dbReference type="OMA" id="SGQCQEM"/>
<dbReference type="Gene3D" id="2.40.128.20">
    <property type="match status" value="1"/>
</dbReference>
<dbReference type="GO" id="GO:0031404">
    <property type="term" value="F:chloride ion binding"/>
    <property type="evidence" value="ECO:0007669"/>
    <property type="project" value="Ensembl"/>
</dbReference>
<dbReference type="GeneTree" id="ENSGT01050000244868"/>
<comment type="subcellular location">
    <subcellularLocation>
        <location evidence="1">Secreted</location>
    </subcellularLocation>
</comment>
<dbReference type="InterPro" id="IPR000566">
    <property type="entry name" value="Lipocln_cytosolic_FA-bd_dom"/>
</dbReference>
<dbReference type="GO" id="GO:0005615">
    <property type="term" value="C:extracellular space"/>
    <property type="evidence" value="ECO:0007669"/>
    <property type="project" value="Ensembl"/>
</dbReference>
<protein>
    <submittedName>
        <fullName evidence="7">Lipocalin 1</fullName>
    </submittedName>
</protein>
<gene>
    <name evidence="7" type="primary">LCN1</name>
</gene>
<evidence type="ECO:0000256" key="1">
    <source>
        <dbReference type="ARBA" id="ARBA00004613"/>
    </source>
</evidence>
<dbReference type="Pfam" id="PF00061">
    <property type="entry name" value="Lipocalin"/>
    <property type="match status" value="1"/>
</dbReference>
<proteinExistence type="inferred from homology"/>
<dbReference type="Ensembl" id="ENSPANT00000062829.1">
    <property type="protein sequence ID" value="ENSPANP00000059645.1"/>
    <property type="gene ID" value="ENSPANG00000051385.1"/>
</dbReference>
<keyword evidence="8" id="KW-1185">Reference proteome</keyword>
<dbReference type="Proteomes" id="UP000028761">
    <property type="component" value="Chromosome 13"/>
</dbReference>
<dbReference type="PANTHER" id="PTHR11430:SF124">
    <property type="entry name" value="LIPOCALIN 1-LIKE PROTEIN 1-RELATED"/>
    <property type="match status" value="1"/>
</dbReference>
<reference evidence="7" key="3">
    <citation type="submission" date="2025-09" db="UniProtKB">
        <authorList>
            <consortium name="Ensembl"/>
        </authorList>
    </citation>
    <scope>IDENTIFICATION</scope>
</reference>
<dbReference type="AlphaFoldDB" id="A0A8I5NJ37"/>
<comment type="similarity">
    <text evidence="2">Belongs to the calycin superfamily. Lipocalin family.</text>
</comment>
<dbReference type="GO" id="GO:0008270">
    <property type="term" value="F:zinc ion binding"/>
    <property type="evidence" value="ECO:0007669"/>
    <property type="project" value="Ensembl"/>
</dbReference>
<reference evidence="7 8" key="1">
    <citation type="submission" date="2012-03" db="EMBL/GenBank/DDBJ databases">
        <title>Whole Genome Assembly of Papio anubis.</title>
        <authorList>
            <person name="Liu Y.L."/>
            <person name="Abraham K.A."/>
            <person name="Akbar H.A."/>
            <person name="Ali S.A."/>
            <person name="Anosike U.A."/>
            <person name="Aqrawi P.A."/>
            <person name="Arias F.A."/>
            <person name="Attaway T.A."/>
            <person name="Awwad R.A."/>
            <person name="Babu C.B."/>
            <person name="Bandaranaike D.B."/>
            <person name="Battles P.B."/>
            <person name="Bell A.B."/>
            <person name="Beltran B.B."/>
            <person name="Berhane-Mersha D.B."/>
            <person name="Bess C.B."/>
            <person name="Bickham C.B."/>
            <person name="Bolden T.B."/>
            <person name="Carter K.C."/>
            <person name="Chau D.C."/>
            <person name="Chavez A.C."/>
            <person name="Clerc-Blankenburg K.C."/>
            <person name="Coyle M.C."/>
            <person name="Dao M.D."/>
            <person name="Davila M.L.D."/>
            <person name="Davy-Carroll L.D."/>
            <person name="Denson S.D."/>
            <person name="Dinh H.D."/>
            <person name="Fernandez S.F."/>
            <person name="Fernando P.F."/>
            <person name="Forbes L.F."/>
            <person name="Francis C.F."/>
            <person name="Francisco L.F."/>
            <person name="Fu Q.F."/>
            <person name="Garcia-Iii R.G."/>
            <person name="Garrett T.G."/>
            <person name="Gross S.G."/>
            <person name="Gubbala S.G."/>
            <person name="Hirani K.H."/>
            <person name="Hogues M.H."/>
            <person name="Hollins B.H."/>
            <person name="Jackson L.J."/>
            <person name="Javaid M.J."/>
            <person name="Jhangiani S.J."/>
            <person name="Johnson A.J."/>
            <person name="Johnson B.J."/>
            <person name="Jones J.J."/>
            <person name="Joshi V.J."/>
            <person name="Kalu J.K."/>
            <person name="Khan N.K."/>
            <person name="Korchina V.K."/>
            <person name="Kovar C.K."/>
            <person name="Lago L.L."/>
            <person name="Lara F.L."/>
            <person name="Le T.-K.L."/>
            <person name="Lee S.L."/>
            <person name="Legall-Iii F.L."/>
            <person name="Lemon S.L."/>
            <person name="Liu J.L."/>
            <person name="Liu Y.-S.L."/>
            <person name="Liyanage D.L."/>
            <person name="Lopez J.L."/>
            <person name="Lorensuhewa L.L."/>
            <person name="Mata R.M."/>
            <person name="Mathew T.M."/>
            <person name="Mercado C.M."/>
            <person name="Mercado I.M."/>
            <person name="Morales K.M."/>
            <person name="Morgan M.M."/>
            <person name="Munidasa M.M."/>
            <person name="Ngo D.N."/>
            <person name="Nguyen L.N."/>
            <person name="Nguyen T.N."/>
            <person name="Nguyen N.N."/>
            <person name="Obregon M.O."/>
            <person name="Okwuonu G.O."/>
            <person name="Ongeri F.O."/>
            <person name="Onwere C.O."/>
            <person name="Osifeso I.O."/>
            <person name="Parra A.P."/>
            <person name="Patil S.P."/>
            <person name="Perez A.P."/>
            <person name="Perez Y.P."/>
            <person name="Pham C.P."/>
            <person name="Pu L.-L.P."/>
            <person name="Puazo M.P."/>
            <person name="Quiroz J.Q."/>
            <person name="Rouhana J.R."/>
            <person name="Ruiz M.R."/>
            <person name="Ruiz S.-J.R."/>
            <person name="Saada N.S."/>
            <person name="Santibanez J.S."/>
            <person name="Scheel M.S."/>
            <person name="Schneider B.S."/>
            <person name="Simmons D.S."/>
            <person name="Sisson I.S."/>
            <person name="Tang L.-Y.T."/>
            <person name="Thornton R.T."/>
            <person name="Tisius J.T."/>
            <person name="Toledanes G.T."/>
            <person name="Trejos Z.T."/>
            <person name="Usmani K.U."/>
            <person name="Varghese R.V."/>
            <person name="Vattathil S.V."/>
            <person name="Vee V.V."/>
            <person name="Walker D.W."/>
            <person name="Weissenberger G.W."/>
            <person name="White C.W."/>
            <person name="Williams A.W."/>
            <person name="Woodworth J.W."/>
            <person name="Wright R.W."/>
            <person name="Zhu Y.Z."/>
            <person name="Han Y.H."/>
            <person name="Newsham I.N."/>
            <person name="Nazareth L.N."/>
            <person name="Worley K.W."/>
            <person name="Muzny D.M."/>
            <person name="Rogers J.R."/>
            <person name="Gibbs R.G."/>
        </authorList>
    </citation>
    <scope>NUCLEOTIDE SEQUENCE [LARGE SCALE GENOMIC DNA]</scope>
</reference>
<dbReference type="FunFam" id="2.40.128.20:FF:000020">
    <property type="entry name" value="Lipocalin 1"/>
    <property type="match status" value="1"/>
</dbReference>
<dbReference type="GO" id="GO:0005102">
    <property type="term" value="F:signaling receptor binding"/>
    <property type="evidence" value="ECO:0007669"/>
    <property type="project" value="Ensembl"/>
</dbReference>
<reference evidence="7" key="2">
    <citation type="submission" date="2025-08" db="UniProtKB">
        <authorList>
            <consortium name="Ensembl"/>
        </authorList>
    </citation>
    <scope>IDENTIFICATION</scope>
</reference>
<evidence type="ECO:0000313" key="7">
    <source>
        <dbReference type="Ensembl" id="ENSPANP00000059645.1"/>
    </source>
</evidence>
<dbReference type="InterPro" id="IPR002345">
    <property type="entry name" value="Lipocalin"/>
</dbReference>
<sequence length="240" mass="26266">MARYLLHCRTGRGLHPGRDWSVTCARSLGDPEPSSIKGGCGRSDTASLSPSKRPVRQPWTQTPEMKALLLAVSLSLIAALQAHHLLASDDEIQDVSGTWYLKAMTVDRELPEMNLESVTPMTLTILEGGNLEAKATMLISGQCQEVKVILEKTDEPGKYTANGGKHVTYIIRSHVKDHYIFYCEGELHGKPIRGVKLVGRDPENNLEALEDFEKATGARGLSTESILIPRQSETCSPGSD</sequence>